<dbReference type="SUPFAM" id="SSF54368">
    <property type="entry name" value="Glutamine synthetase, N-terminal domain"/>
    <property type="match status" value="1"/>
</dbReference>
<dbReference type="InterPro" id="IPR006680">
    <property type="entry name" value="Amidohydro-rel"/>
</dbReference>
<dbReference type="PROSITE" id="PS51986">
    <property type="entry name" value="GS_BETA_GRASP"/>
    <property type="match status" value="1"/>
</dbReference>
<accession>A0A6I9T1H8</accession>
<evidence type="ECO:0000313" key="6">
    <source>
        <dbReference type="RefSeq" id="XP_011077290.1"/>
    </source>
</evidence>
<dbReference type="InterPro" id="IPR014746">
    <property type="entry name" value="Gln_synth/guanido_kin_cat_dom"/>
</dbReference>
<sequence length="843" mass="93189">MDRFAELKTGVETAELVDAHAHNIVALDSAFSFLHCFSEATGAALSDVPHTISFKRSLKEIAELYGSKSTLDAVQDYRYRSGLESVTAKCLEAARISAVLIDDGLELDKKHKIEWHKGFVPFVGRILRIERVAEKILVEGSADGRTWTLDSFTEVFVDSLKSYADQIVGFKSIAAYRSGLEINTNVSRKDAQEGLNDVLQAGRPVRITNKNLIDHIFVHALEVAQSFDLPMQIHTGFGDKDLDLRLSNPLHLRNLLEDSRFSKCRIVLLHASYPFSKEASYLSSVYPQVYLDFGLAVPKLSFHGMLSSVKELLELAPIKKVMFSTDGCGFPESFYLGAKKAREIVFAVLRDACIDGDLSIPEALQAAKDIFSENARQLYKIKAVSESFSSNSIPSLSPTKLDINASLQGISFVRIMWVDASGQHRCRVVPQKRFHDLVVKNGVGLTCASMAMSSHMDGPADGTNLSGVGEIRLIPDLSTKSVIPWAKEQEMVLADMHLKPGIPWEYCPRETLQRVAKILKDEFNLEMNAGFENEFFLLRSVLVDGKENWVPFDATPYCSTSAFDAAFPMLNEVVASLQSLNIEVEQLHAESGHGQFEFALGYTTCANAADNLVFTREVVRAVARKHGLMATFVPKFALDDIGSGSHVHISLSENGENVFMGRSGATRYGISKIGEQFMAGVLNHLPSILAFTAPVPNSYDRIQPNTWSGAYLCWGMENREAPLRTACPPGTPDGSISNFEIKVFDGCANPYLGLAAIIAAGIDGLRKHSSLPEPIDDNPDNVKDKVQRLPQSLSESVEALEKDDVLRDLIGENLLVAITGVRKAEIRYYSENKDAWKNLIYRY</sequence>
<dbReference type="InterPro" id="IPR032466">
    <property type="entry name" value="Metal_Hydrolase"/>
</dbReference>
<dbReference type="SUPFAM" id="SSF55931">
    <property type="entry name" value="Glutamine synthetase/guanido kinase"/>
    <property type="match status" value="1"/>
</dbReference>
<dbReference type="PROSITE" id="PS51987">
    <property type="entry name" value="GS_CATALYTIC"/>
    <property type="match status" value="1"/>
</dbReference>
<dbReference type="InterPro" id="IPR008147">
    <property type="entry name" value="Gln_synt_N"/>
</dbReference>
<dbReference type="Proteomes" id="UP000504604">
    <property type="component" value="Linkage group LG5"/>
</dbReference>
<proteinExistence type="inferred from homology"/>
<dbReference type="PANTHER" id="PTHR43383:SF2">
    <property type="entry name" value="AMIDOHYDROLASE 2 FAMILY PROTEIN"/>
    <property type="match status" value="1"/>
</dbReference>
<dbReference type="InterPro" id="IPR036651">
    <property type="entry name" value="Gln_synt_N_sf"/>
</dbReference>
<organism evidence="5 6">
    <name type="scientific">Sesamum indicum</name>
    <name type="common">Oriental sesame</name>
    <name type="synonym">Sesamum orientale</name>
    <dbReference type="NCBI Taxonomy" id="4182"/>
    <lineage>
        <taxon>Eukaryota</taxon>
        <taxon>Viridiplantae</taxon>
        <taxon>Streptophyta</taxon>
        <taxon>Embryophyta</taxon>
        <taxon>Tracheophyta</taxon>
        <taxon>Spermatophyta</taxon>
        <taxon>Magnoliopsida</taxon>
        <taxon>eudicotyledons</taxon>
        <taxon>Gunneridae</taxon>
        <taxon>Pentapetalae</taxon>
        <taxon>asterids</taxon>
        <taxon>lamiids</taxon>
        <taxon>Lamiales</taxon>
        <taxon>Pedaliaceae</taxon>
        <taxon>Sesamum</taxon>
    </lineage>
</organism>
<evidence type="ECO:0000256" key="2">
    <source>
        <dbReference type="RuleBase" id="RU000384"/>
    </source>
</evidence>
<evidence type="ECO:0000313" key="5">
    <source>
        <dbReference type="Proteomes" id="UP000504604"/>
    </source>
</evidence>
<name>A0A6I9T1H8_SESIN</name>
<dbReference type="SMART" id="SM01230">
    <property type="entry name" value="Gln-synt_C"/>
    <property type="match status" value="1"/>
</dbReference>
<dbReference type="Pfam" id="PF00120">
    <property type="entry name" value="Gln-synt_C"/>
    <property type="match status" value="1"/>
</dbReference>
<evidence type="ECO:0000259" key="3">
    <source>
        <dbReference type="PROSITE" id="PS51986"/>
    </source>
</evidence>
<dbReference type="Pfam" id="PF04909">
    <property type="entry name" value="Amidohydro_2"/>
    <property type="match status" value="1"/>
</dbReference>
<reference evidence="6" key="1">
    <citation type="submission" date="2025-08" db="UniProtKB">
        <authorList>
            <consortium name="RefSeq"/>
        </authorList>
    </citation>
    <scope>IDENTIFICATION</scope>
</reference>
<dbReference type="InParanoid" id="A0A6I9T1H8"/>
<dbReference type="KEGG" id="sind:105161342"/>
<dbReference type="OrthoDB" id="77835at2759"/>
<protein>
    <submittedName>
        <fullName evidence="6">Protein fluG</fullName>
    </submittedName>
</protein>
<gene>
    <name evidence="6" type="primary">LOC105161342</name>
</gene>
<evidence type="ECO:0000259" key="4">
    <source>
        <dbReference type="PROSITE" id="PS51987"/>
    </source>
</evidence>
<keyword evidence="5" id="KW-1185">Reference proteome</keyword>
<dbReference type="PANTHER" id="PTHR43383">
    <property type="entry name" value="NODULIN 6"/>
    <property type="match status" value="1"/>
</dbReference>
<dbReference type="Gene3D" id="3.20.20.140">
    <property type="entry name" value="Metal-dependent hydrolases"/>
    <property type="match status" value="1"/>
</dbReference>
<evidence type="ECO:0000256" key="1">
    <source>
        <dbReference type="PROSITE-ProRule" id="PRU01330"/>
    </source>
</evidence>
<feature type="domain" description="GS beta-grasp" evidence="3">
    <location>
        <begin position="408"/>
        <end position="501"/>
    </location>
</feature>
<dbReference type="FunCoup" id="A0A6I9T1H8">
    <property type="interactions" value="372"/>
</dbReference>
<dbReference type="FunFam" id="3.10.20.70:FF:000009">
    <property type="entry name" value="Glutamate-ammonia ligase"/>
    <property type="match status" value="1"/>
</dbReference>
<dbReference type="AlphaFoldDB" id="A0A6I9T1H8"/>
<dbReference type="GeneID" id="105161342"/>
<dbReference type="Gene3D" id="3.10.20.70">
    <property type="entry name" value="Glutamine synthetase, N-terminal domain"/>
    <property type="match status" value="1"/>
</dbReference>
<dbReference type="Gene3D" id="3.30.590.10">
    <property type="entry name" value="Glutamine synthetase/guanido kinase, catalytic domain"/>
    <property type="match status" value="1"/>
</dbReference>
<dbReference type="InterPro" id="IPR008146">
    <property type="entry name" value="Gln_synth_cat_dom"/>
</dbReference>
<dbReference type="GO" id="GO:0016787">
    <property type="term" value="F:hydrolase activity"/>
    <property type="evidence" value="ECO:0007669"/>
    <property type="project" value="InterPro"/>
</dbReference>
<dbReference type="GO" id="GO:0006542">
    <property type="term" value="P:glutamine biosynthetic process"/>
    <property type="evidence" value="ECO:0007669"/>
    <property type="project" value="InterPro"/>
</dbReference>
<dbReference type="GO" id="GO:0004356">
    <property type="term" value="F:glutamine synthetase activity"/>
    <property type="evidence" value="ECO:0007669"/>
    <property type="project" value="InterPro"/>
</dbReference>
<dbReference type="FunFam" id="3.30.590.10:FF:000012">
    <property type="entry name" value="Glutamate-ammonia ligase"/>
    <property type="match status" value="1"/>
</dbReference>
<dbReference type="RefSeq" id="XP_011077290.1">
    <property type="nucleotide sequence ID" value="XM_011078988.2"/>
</dbReference>
<dbReference type="FunFam" id="3.20.20.140:FF:000046">
    <property type="entry name" value="Glutamate-ammonia ligase"/>
    <property type="match status" value="1"/>
</dbReference>
<feature type="domain" description="GS catalytic" evidence="4">
    <location>
        <begin position="508"/>
        <end position="843"/>
    </location>
</feature>
<dbReference type="SUPFAM" id="SSF51556">
    <property type="entry name" value="Metallo-dependent hydrolases"/>
    <property type="match status" value="1"/>
</dbReference>
<comment type="similarity">
    <text evidence="1 2">Belongs to the glutamine synthetase family.</text>
</comment>